<accession>A0A1J5Q7U7</accession>
<dbReference type="EC" id="3.4.-.-" evidence="8"/>
<dbReference type="AlphaFoldDB" id="A0A1J5Q7U7"/>
<dbReference type="Pfam" id="PF01435">
    <property type="entry name" value="Peptidase_M48"/>
    <property type="match status" value="1"/>
</dbReference>
<keyword evidence="2 8" id="KW-0645">Protease</keyword>
<dbReference type="PANTHER" id="PTHR22726:SF1">
    <property type="entry name" value="METALLOENDOPEPTIDASE OMA1, MITOCHONDRIAL"/>
    <property type="match status" value="1"/>
</dbReference>
<evidence type="ECO:0000256" key="1">
    <source>
        <dbReference type="ARBA" id="ARBA00001947"/>
    </source>
</evidence>
<proteinExistence type="predicted"/>
<dbReference type="GO" id="GO:0046872">
    <property type="term" value="F:metal ion binding"/>
    <property type="evidence" value="ECO:0007669"/>
    <property type="project" value="UniProtKB-KW"/>
</dbReference>
<dbReference type="GO" id="GO:0051603">
    <property type="term" value="P:proteolysis involved in protein catabolic process"/>
    <property type="evidence" value="ECO:0007669"/>
    <property type="project" value="TreeGrafter"/>
</dbReference>
<name>A0A1J5Q7U7_9ZZZZ</name>
<evidence type="ECO:0000259" key="7">
    <source>
        <dbReference type="Pfam" id="PF01435"/>
    </source>
</evidence>
<dbReference type="InterPro" id="IPR001915">
    <property type="entry name" value="Peptidase_M48"/>
</dbReference>
<evidence type="ECO:0000256" key="4">
    <source>
        <dbReference type="ARBA" id="ARBA00022801"/>
    </source>
</evidence>
<gene>
    <name evidence="8" type="primary">bepA_66</name>
    <name evidence="8" type="ORF">GALL_384750</name>
</gene>
<dbReference type="InterPro" id="IPR051156">
    <property type="entry name" value="Mito/Outer_Membr_Metalloprot"/>
</dbReference>
<dbReference type="CDD" id="cd07333">
    <property type="entry name" value="M48C_bepA_like"/>
    <property type="match status" value="1"/>
</dbReference>
<dbReference type="GO" id="GO:0016020">
    <property type="term" value="C:membrane"/>
    <property type="evidence" value="ECO:0007669"/>
    <property type="project" value="TreeGrafter"/>
</dbReference>
<feature type="domain" description="Peptidase M48" evidence="7">
    <location>
        <begin position="62"/>
        <end position="247"/>
    </location>
</feature>
<evidence type="ECO:0000256" key="3">
    <source>
        <dbReference type="ARBA" id="ARBA00022723"/>
    </source>
</evidence>
<keyword evidence="4 8" id="KW-0378">Hydrolase</keyword>
<dbReference type="InterPro" id="IPR011990">
    <property type="entry name" value="TPR-like_helical_dom_sf"/>
</dbReference>
<keyword evidence="5" id="KW-0862">Zinc</keyword>
<dbReference type="Gene3D" id="3.30.2010.10">
    <property type="entry name" value="Metalloproteases ('zincins'), catalytic domain"/>
    <property type="match status" value="1"/>
</dbReference>
<reference evidence="8" key="1">
    <citation type="submission" date="2016-10" db="EMBL/GenBank/DDBJ databases">
        <title>Sequence of Gallionella enrichment culture.</title>
        <authorList>
            <person name="Poehlein A."/>
            <person name="Muehling M."/>
            <person name="Daniel R."/>
        </authorList>
    </citation>
    <scope>NUCLEOTIDE SEQUENCE</scope>
</reference>
<comment type="caution">
    <text evidence="8">The sequence shown here is derived from an EMBL/GenBank/DDBJ whole genome shotgun (WGS) entry which is preliminary data.</text>
</comment>
<keyword evidence="3" id="KW-0479">Metal-binding</keyword>
<keyword evidence="6" id="KW-0482">Metalloprotease</keyword>
<organism evidence="8">
    <name type="scientific">mine drainage metagenome</name>
    <dbReference type="NCBI Taxonomy" id="410659"/>
    <lineage>
        <taxon>unclassified sequences</taxon>
        <taxon>metagenomes</taxon>
        <taxon>ecological metagenomes</taxon>
    </lineage>
</organism>
<dbReference type="Pfam" id="PF13432">
    <property type="entry name" value="TPR_16"/>
    <property type="match status" value="1"/>
</dbReference>
<sequence>MKVIYLLLLLFVPGALADGLPDLGEAAQTVMTPLEEQRIGEEIMREVATSGEIINDIEVIDYLQALGYRLASSSPDNHQFFSFFVVRDNSINAFALPGGVIGVHSGLLLAASSESELASVLSHEIGHVVQHHLARMMAQQQQDSWKSIAAMAFALLAARSDPQLAGGTMMATQAGAVQKQLNYSRDNEHEADRIGLQILDKAGFDTRAMPAFFETLQKGTRFYQGGAPSFLRTHPLTSERIADVRNRVEQLPYRQVMDSPEFQYVRAKLRAMNGSPQEAVSWFDDSLREKRYTSEAAQHYGLAVAHERAGNLQAARQELGWLRTHAPRHAMIETLGAHLEFVMGNPREAESQFQQALFTYPDHRGLIYGDVEALLAIGQPDAAIRLAGEKLQIYPHDAHLYELQSQGYTQQGRNLLRHQAQGEFYFYSYNLPAAVEQMELAVKSGDGDFYQLSIVEARLKQLRQLMIDAKDNK</sequence>
<comment type="cofactor">
    <cofactor evidence="1">
        <name>Zn(2+)</name>
        <dbReference type="ChEBI" id="CHEBI:29105"/>
    </cofactor>
</comment>
<evidence type="ECO:0000256" key="6">
    <source>
        <dbReference type="ARBA" id="ARBA00023049"/>
    </source>
</evidence>
<evidence type="ECO:0000256" key="5">
    <source>
        <dbReference type="ARBA" id="ARBA00022833"/>
    </source>
</evidence>
<dbReference type="SUPFAM" id="SSF48452">
    <property type="entry name" value="TPR-like"/>
    <property type="match status" value="1"/>
</dbReference>
<dbReference type="Gene3D" id="1.25.40.10">
    <property type="entry name" value="Tetratricopeptide repeat domain"/>
    <property type="match status" value="1"/>
</dbReference>
<dbReference type="GO" id="GO:0004222">
    <property type="term" value="F:metalloendopeptidase activity"/>
    <property type="evidence" value="ECO:0007669"/>
    <property type="project" value="InterPro"/>
</dbReference>
<dbReference type="PANTHER" id="PTHR22726">
    <property type="entry name" value="METALLOENDOPEPTIDASE OMA1"/>
    <property type="match status" value="1"/>
</dbReference>
<dbReference type="EMBL" id="MLJW01001160">
    <property type="protein sequence ID" value="OIQ79785.1"/>
    <property type="molecule type" value="Genomic_DNA"/>
</dbReference>
<evidence type="ECO:0000313" key="8">
    <source>
        <dbReference type="EMBL" id="OIQ79785.1"/>
    </source>
</evidence>
<evidence type="ECO:0000256" key="2">
    <source>
        <dbReference type="ARBA" id="ARBA00022670"/>
    </source>
</evidence>
<protein>
    <submittedName>
        <fullName evidence="8">Beta-barrel assembly-enhancing protease</fullName>
        <ecNumber evidence="8">3.4.-.-</ecNumber>
    </submittedName>
</protein>